<dbReference type="GO" id="GO:0006412">
    <property type="term" value="P:translation"/>
    <property type="evidence" value="ECO:0007669"/>
    <property type="project" value="UniProtKB-UniRule"/>
</dbReference>
<evidence type="ECO:0000313" key="6">
    <source>
        <dbReference type="EMBL" id="PJC28226.1"/>
    </source>
</evidence>
<dbReference type="GO" id="GO:1990904">
    <property type="term" value="C:ribonucleoprotein complex"/>
    <property type="evidence" value="ECO:0007669"/>
    <property type="project" value="UniProtKB-KW"/>
</dbReference>
<protein>
    <recommendedName>
        <fullName evidence="4">Large ribosomal subunit protein bL21</fullName>
    </recommendedName>
</protein>
<organism evidence="6 7">
    <name type="scientific">Candidatus Shapirobacteria bacterium CG_4_9_14_0_2_um_filter_39_11</name>
    <dbReference type="NCBI Taxonomy" id="1974478"/>
    <lineage>
        <taxon>Bacteria</taxon>
        <taxon>Candidatus Shapironibacteriota</taxon>
    </lineage>
</organism>
<keyword evidence="4 5" id="KW-0694">RNA-binding</keyword>
<dbReference type="NCBIfam" id="TIGR00061">
    <property type="entry name" value="L21"/>
    <property type="match status" value="1"/>
</dbReference>
<evidence type="ECO:0000256" key="4">
    <source>
        <dbReference type="HAMAP-Rule" id="MF_01363"/>
    </source>
</evidence>
<comment type="caution">
    <text evidence="6">The sequence shown here is derived from an EMBL/GenBank/DDBJ whole genome shotgun (WGS) entry which is preliminary data.</text>
</comment>
<gene>
    <name evidence="4 6" type="primary">rplU</name>
    <name evidence="6" type="ORF">CO054_01235</name>
</gene>
<dbReference type="Proteomes" id="UP000229816">
    <property type="component" value="Unassembled WGS sequence"/>
</dbReference>
<reference evidence="7" key="1">
    <citation type="submission" date="2017-09" db="EMBL/GenBank/DDBJ databases">
        <title>Depth-based differentiation of microbial function through sediment-hosted aquifers and enrichment of novel symbionts in the deep terrestrial subsurface.</title>
        <authorList>
            <person name="Probst A.J."/>
            <person name="Ladd B."/>
            <person name="Jarett J.K."/>
            <person name="Geller-Mcgrath D.E."/>
            <person name="Sieber C.M.K."/>
            <person name="Emerson J.B."/>
            <person name="Anantharaman K."/>
            <person name="Thomas B.C."/>
            <person name="Malmstrom R."/>
            <person name="Stieglmeier M."/>
            <person name="Klingl A."/>
            <person name="Woyke T."/>
            <person name="Ryan C.M."/>
            <person name="Banfield J.F."/>
        </authorList>
    </citation>
    <scope>NUCLEOTIDE SEQUENCE [LARGE SCALE GENOMIC DNA]</scope>
</reference>
<dbReference type="InterPro" id="IPR028909">
    <property type="entry name" value="bL21-like"/>
</dbReference>
<evidence type="ECO:0000256" key="5">
    <source>
        <dbReference type="RuleBase" id="RU000562"/>
    </source>
</evidence>
<keyword evidence="2 4" id="KW-0689">Ribosomal protein</keyword>
<dbReference type="HAMAP" id="MF_01363">
    <property type="entry name" value="Ribosomal_bL21"/>
    <property type="match status" value="1"/>
</dbReference>
<comment type="similarity">
    <text evidence="1 4 5">Belongs to the bacterial ribosomal protein bL21 family.</text>
</comment>
<dbReference type="InterPro" id="IPR036164">
    <property type="entry name" value="bL21-like_sf"/>
</dbReference>
<accession>A0A2M8ET31</accession>
<dbReference type="PANTHER" id="PTHR21349:SF0">
    <property type="entry name" value="LARGE RIBOSOMAL SUBUNIT PROTEIN BL21M"/>
    <property type="match status" value="1"/>
</dbReference>
<dbReference type="SUPFAM" id="SSF141091">
    <property type="entry name" value="L21p-like"/>
    <property type="match status" value="1"/>
</dbReference>
<dbReference type="GO" id="GO:0003735">
    <property type="term" value="F:structural constituent of ribosome"/>
    <property type="evidence" value="ECO:0007669"/>
    <property type="project" value="InterPro"/>
</dbReference>
<proteinExistence type="inferred from homology"/>
<dbReference type="GO" id="GO:0005737">
    <property type="term" value="C:cytoplasm"/>
    <property type="evidence" value="ECO:0007669"/>
    <property type="project" value="UniProtKB-ARBA"/>
</dbReference>
<name>A0A2M8ET31_9BACT</name>
<dbReference type="PANTHER" id="PTHR21349">
    <property type="entry name" value="50S RIBOSOMAL PROTEIN L21"/>
    <property type="match status" value="1"/>
</dbReference>
<sequence length="104" mass="11814">MKKYAVVKIGGSQYKVAEGDEIAVDKIDGEKGKSLNFEEVLLFVDEKRVTIGQPLVKNAKIKAEIVDQFKGKKIRVATYKAKSRYRRVKGFRPLLTRVKILSIM</sequence>
<dbReference type="GO" id="GO:0005840">
    <property type="term" value="C:ribosome"/>
    <property type="evidence" value="ECO:0007669"/>
    <property type="project" value="UniProtKB-KW"/>
</dbReference>
<evidence type="ECO:0000256" key="1">
    <source>
        <dbReference type="ARBA" id="ARBA00008563"/>
    </source>
</evidence>
<evidence type="ECO:0000256" key="2">
    <source>
        <dbReference type="ARBA" id="ARBA00022980"/>
    </source>
</evidence>
<dbReference type="AlphaFoldDB" id="A0A2M8ET31"/>
<evidence type="ECO:0000256" key="3">
    <source>
        <dbReference type="ARBA" id="ARBA00023274"/>
    </source>
</evidence>
<dbReference type="InterPro" id="IPR001787">
    <property type="entry name" value="Ribosomal_bL21"/>
</dbReference>
<dbReference type="GO" id="GO:0019843">
    <property type="term" value="F:rRNA binding"/>
    <property type="evidence" value="ECO:0007669"/>
    <property type="project" value="UniProtKB-UniRule"/>
</dbReference>
<dbReference type="EMBL" id="PFSF01000026">
    <property type="protein sequence ID" value="PJC28226.1"/>
    <property type="molecule type" value="Genomic_DNA"/>
</dbReference>
<comment type="function">
    <text evidence="4 5">This protein binds to 23S rRNA in the presence of protein L20.</text>
</comment>
<evidence type="ECO:0000313" key="7">
    <source>
        <dbReference type="Proteomes" id="UP000229816"/>
    </source>
</evidence>
<keyword evidence="3 4" id="KW-0687">Ribonucleoprotein</keyword>
<comment type="subunit">
    <text evidence="4">Part of the 50S ribosomal subunit. Contacts protein L20.</text>
</comment>
<dbReference type="Pfam" id="PF00829">
    <property type="entry name" value="Ribosomal_L21p"/>
    <property type="match status" value="1"/>
</dbReference>
<keyword evidence="4 5" id="KW-0699">rRNA-binding</keyword>